<organism evidence="1 2">
    <name type="scientific">Rhododendron molle</name>
    <name type="common">Chinese azalea</name>
    <name type="synonym">Azalea mollis</name>
    <dbReference type="NCBI Taxonomy" id="49168"/>
    <lineage>
        <taxon>Eukaryota</taxon>
        <taxon>Viridiplantae</taxon>
        <taxon>Streptophyta</taxon>
        <taxon>Embryophyta</taxon>
        <taxon>Tracheophyta</taxon>
        <taxon>Spermatophyta</taxon>
        <taxon>Magnoliopsida</taxon>
        <taxon>eudicotyledons</taxon>
        <taxon>Gunneridae</taxon>
        <taxon>Pentapetalae</taxon>
        <taxon>asterids</taxon>
        <taxon>Ericales</taxon>
        <taxon>Ericaceae</taxon>
        <taxon>Ericoideae</taxon>
        <taxon>Rhodoreae</taxon>
        <taxon>Rhododendron</taxon>
    </lineage>
</organism>
<gene>
    <name evidence="1" type="ORF">RHMOL_Rhmol01G0246000</name>
</gene>
<reference evidence="1" key="1">
    <citation type="submission" date="2022-02" db="EMBL/GenBank/DDBJ databases">
        <title>Plant Genome Project.</title>
        <authorList>
            <person name="Zhang R.-G."/>
        </authorList>
    </citation>
    <scope>NUCLEOTIDE SEQUENCE</scope>
    <source>
        <strain evidence="1">AT1</strain>
    </source>
</reference>
<protein>
    <submittedName>
        <fullName evidence="1">Uncharacterized protein</fullName>
    </submittedName>
</protein>
<keyword evidence="2" id="KW-1185">Reference proteome</keyword>
<dbReference type="Proteomes" id="UP001062846">
    <property type="component" value="Chromosome 1"/>
</dbReference>
<dbReference type="EMBL" id="CM046388">
    <property type="protein sequence ID" value="KAI8573012.1"/>
    <property type="molecule type" value="Genomic_DNA"/>
</dbReference>
<sequence length="85" mass="9024">MRTRDEVPRNAGDNCPRGLEVLVEMADPTLEGGLLGVRCRCLAGPLSIENGAILGQFVQSLQPLDVLSVFAGKFGQVQDISPTEG</sequence>
<evidence type="ECO:0000313" key="1">
    <source>
        <dbReference type="EMBL" id="KAI8573012.1"/>
    </source>
</evidence>
<accession>A0ACC0Q861</accession>
<proteinExistence type="predicted"/>
<comment type="caution">
    <text evidence="1">The sequence shown here is derived from an EMBL/GenBank/DDBJ whole genome shotgun (WGS) entry which is preliminary data.</text>
</comment>
<evidence type="ECO:0000313" key="2">
    <source>
        <dbReference type="Proteomes" id="UP001062846"/>
    </source>
</evidence>
<name>A0ACC0Q861_RHOML</name>